<name>A0A4C1T8U1_EUMVA</name>
<comment type="caution">
    <text evidence="1">The sequence shown here is derived from an EMBL/GenBank/DDBJ whole genome shotgun (WGS) entry which is preliminary data.</text>
</comment>
<organism evidence="1 2">
    <name type="scientific">Eumeta variegata</name>
    <name type="common">Bagworm moth</name>
    <name type="synonym">Eumeta japonica</name>
    <dbReference type="NCBI Taxonomy" id="151549"/>
    <lineage>
        <taxon>Eukaryota</taxon>
        <taxon>Metazoa</taxon>
        <taxon>Ecdysozoa</taxon>
        <taxon>Arthropoda</taxon>
        <taxon>Hexapoda</taxon>
        <taxon>Insecta</taxon>
        <taxon>Pterygota</taxon>
        <taxon>Neoptera</taxon>
        <taxon>Endopterygota</taxon>
        <taxon>Lepidoptera</taxon>
        <taxon>Glossata</taxon>
        <taxon>Ditrysia</taxon>
        <taxon>Tineoidea</taxon>
        <taxon>Psychidae</taxon>
        <taxon>Oiketicinae</taxon>
        <taxon>Eumeta</taxon>
    </lineage>
</organism>
<reference evidence="1 2" key="1">
    <citation type="journal article" date="2019" name="Commun. Biol.">
        <title>The bagworm genome reveals a unique fibroin gene that provides high tensile strength.</title>
        <authorList>
            <person name="Kono N."/>
            <person name="Nakamura H."/>
            <person name="Ohtoshi R."/>
            <person name="Tomita M."/>
            <person name="Numata K."/>
            <person name="Arakawa K."/>
        </authorList>
    </citation>
    <scope>NUCLEOTIDE SEQUENCE [LARGE SCALE GENOMIC DNA]</scope>
</reference>
<evidence type="ECO:0000313" key="2">
    <source>
        <dbReference type="Proteomes" id="UP000299102"/>
    </source>
</evidence>
<proteinExistence type="predicted"/>
<protein>
    <submittedName>
        <fullName evidence="1">Uncharacterized protein</fullName>
    </submittedName>
</protein>
<accession>A0A4C1T8U1</accession>
<evidence type="ECO:0000313" key="1">
    <source>
        <dbReference type="EMBL" id="GBP09711.1"/>
    </source>
</evidence>
<keyword evidence="2" id="KW-1185">Reference proteome</keyword>
<sequence>MFDFAHNTRRKRIDSRFVGVFVEQMSMSNREQVVIVVHEHRAILKKSPVCFQLWIGMGNLLEFAAREGNGLDGGRMG</sequence>
<dbReference type="AlphaFoldDB" id="A0A4C1T8U1"/>
<gene>
    <name evidence="1" type="ORF">EVAR_103906_1</name>
</gene>
<dbReference type="EMBL" id="BGZK01004567">
    <property type="protein sequence ID" value="GBP09711.1"/>
    <property type="molecule type" value="Genomic_DNA"/>
</dbReference>
<dbReference type="Proteomes" id="UP000299102">
    <property type="component" value="Unassembled WGS sequence"/>
</dbReference>